<dbReference type="Gramene" id="KJB39094">
    <property type="protein sequence ID" value="KJB39094"/>
    <property type="gene ID" value="B456_007G148400"/>
</dbReference>
<dbReference type="Gramene" id="KJB39096">
    <property type="protein sequence ID" value="KJB39096"/>
    <property type="gene ID" value="B456_007G148400"/>
</dbReference>
<name>A0A0D2S428_GOSRA</name>
<protein>
    <submittedName>
        <fullName evidence="1">Uncharacterized protein</fullName>
    </submittedName>
</protein>
<gene>
    <name evidence="1" type="ORF">B456_007G148400</name>
</gene>
<organism evidence="1 2">
    <name type="scientific">Gossypium raimondii</name>
    <name type="common">Peruvian cotton</name>
    <name type="synonym">Gossypium klotzschianum subsp. raimondii</name>
    <dbReference type="NCBI Taxonomy" id="29730"/>
    <lineage>
        <taxon>Eukaryota</taxon>
        <taxon>Viridiplantae</taxon>
        <taxon>Streptophyta</taxon>
        <taxon>Embryophyta</taxon>
        <taxon>Tracheophyta</taxon>
        <taxon>Spermatophyta</taxon>
        <taxon>Magnoliopsida</taxon>
        <taxon>eudicotyledons</taxon>
        <taxon>Gunneridae</taxon>
        <taxon>Pentapetalae</taxon>
        <taxon>rosids</taxon>
        <taxon>malvids</taxon>
        <taxon>Malvales</taxon>
        <taxon>Malvaceae</taxon>
        <taxon>Malvoideae</taxon>
        <taxon>Gossypium</taxon>
    </lineage>
</organism>
<accession>A0A0D2S428</accession>
<keyword evidence="2" id="KW-1185">Reference proteome</keyword>
<dbReference type="AlphaFoldDB" id="A0A0D2S428"/>
<dbReference type="OMA" id="FTACNPA"/>
<proteinExistence type="predicted"/>
<evidence type="ECO:0000313" key="1">
    <source>
        <dbReference type="EMBL" id="KJB39094.1"/>
    </source>
</evidence>
<reference evidence="1 2" key="1">
    <citation type="journal article" date="2012" name="Nature">
        <title>Repeated polyploidization of Gossypium genomes and the evolution of spinnable cotton fibres.</title>
        <authorList>
            <person name="Paterson A.H."/>
            <person name="Wendel J.F."/>
            <person name="Gundlach H."/>
            <person name="Guo H."/>
            <person name="Jenkins J."/>
            <person name="Jin D."/>
            <person name="Llewellyn D."/>
            <person name="Showmaker K.C."/>
            <person name="Shu S."/>
            <person name="Udall J."/>
            <person name="Yoo M.J."/>
            <person name="Byers R."/>
            <person name="Chen W."/>
            <person name="Doron-Faigenboim A."/>
            <person name="Duke M.V."/>
            <person name="Gong L."/>
            <person name="Grimwood J."/>
            <person name="Grover C."/>
            <person name="Grupp K."/>
            <person name="Hu G."/>
            <person name="Lee T.H."/>
            <person name="Li J."/>
            <person name="Lin L."/>
            <person name="Liu T."/>
            <person name="Marler B.S."/>
            <person name="Page J.T."/>
            <person name="Roberts A.W."/>
            <person name="Romanel E."/>
            <person name="Sanders W.S."/>
            <person name="Szadkowski E."/>
            <person name="Tan X."/>
            <person name="Tang H."/>
            <person name="Xu C."/>
            <person name="Wang J."/>
            <person name="Wang Z."/>
            <person name="Zhang D."/>
            <person name="Zhang L."/>
            <person name="Ashrafi H."/>
            <person name="Bedon F."/>
            <person name="Bowers J.E."/>
            <person name="Brubaker C.L."/>
            <person name="Chee P.W."/>
            <person name="Das S."/>
            <person name="Gingle A.R."/>
            <person name="Haigler C.H."/>
            <person name="Harker D."/>
            <person name="Hoffmann L.V."/>
            <person name="Hovav R."/>
            <person name="Jones D.C."/>
            <person name="Lemke C."/>
            <person name="Mansoor S."/>
            <person name="ur Rahman M."/>
            <person name="Rainville L.N."/>
            <person name="Rambani A."/>
            <person name="Reddy U.K."/>
            <person name="Rong J.K."/>
            <person name="Saranga Y."/>
            <person name="Scheffler B.E."/>
            <person name="Scheffler J.A."/>
            <person name="Stelly D.M."/>
            <person name="Triplett B.A."/>
            <person name="Van Deynze A."/>
            <person name="Vaslin M.F."/>
            <person name="Waghmare V.N."/>
            <person name="Walford S.A."/>
            <person name="Wright R.J."/>
            <person name="Zaki E.A."/>
            <person name="Zhang T."/>
            <person name="Dennis E.S."/>
            <person name="Mayer K.F."/>
            <person name="Peterson D.G."/>
            <person name="Rokhsar D.S."/>
            <person name="Wang X."/>
            <person name="Schmutz J."/>
        </authorList>
    </citation>
    <scope>NUCLEOTIDE SEQUENCE [LARGE SCALE GENOMIC DNA]</scope>
</reference>
<evidence type="ECO:0000313" key="2">
    <source>
        <dbReference type="Proteomes" id="UP000032304"/>
    </source>
</evidence>
<sequence length="77" mass="8396">MIAGSQCYFFSATFYCKQRDFLFFQSGGLCQSLSSPRFLLSSAFRTISGIPLSRLIPSFTACNPAYASAVNGSSMLE</sequence>
<dbReference type="EMBL" id="CM001746">
    <property type="protein sequence ID" value="KJB39096.1"/>
    <property type="molecule type" value="Genomic_DNA"/>
</dbReference>
<dbReference type="EMBL" id="CM001746">
    <property type="protein sequence ID" value="KJB39095.1"/>
    <property type="molecule type" value="Genomic_DNA"/>
</dbReference>
<dbReference type="EMBL" id="CM001746">
    <property type="protein sequence ID" value="KJB39094.1"/>
    <property type="molecule type" value="Genomic_DNA"/>
</dbReference>
<dbReference type="Gramene" id="KJB39095">
    <property type="protein sequence ID" value="KJB39095"/>
    <property type="gene ID" value="B456_007G148400"/>
</dbReference>
<dbReference type="Proteomes" id="UP000032304">
    <property type="component" value="Chromosome 7"/>
</dbReference>